<feature type="transmembrane region" description="Helical" evidence="1">
    <location>
        <begin position="50"/>
        <end position="76"/>
    </location>
</feature>
<dbReference type="PANTHER" id="PTHR31965">
    <property type="entry name" value="TRANSMEMBRANE PROTEIN 42"/>
    <property type="match status" value="1"/>
</dbReference>
<dbReference type="EMBL" id="JANBQF010000095">
    <property type="protein sequence ID" value="KAJ2005563.1"/>
    <property type="molecule type" value="Genomic_DNA"/>
</dbReference>
<dbReference type="PANTHER" id="PTHR31965:SF1">
    <property type="entry name" value="TRANSMEMBRANE PROTEIN 42"/>
    <property type="match status" value="1"/>
</dbReference>
<gene>
    <name evidence="2" type="ORF">H4R26_001879</name>
</gene>
<evidence type="ECO:0000256" key="1">
    <source>
        <dbReference type="SAM" id="Phobius"/>
    </source>
</evidence>
<sequence length="149" mass="15550">MSGIRRALAPSSLLALAAGVFAALGSVSAKLAVAQNMALGLPLPLPASPWLAGLLARALMLAGIGASNFFMWLFFTKALRLGHSTPRVMMLQTVANFATTAVCGVYIFGDALSARWWTGASLIATGLALLSSHQGPPEQERQLAKEATK</sequence>
<comment type="caution">
    <text evidence="2">The sequence shown here is derived from an EMBL/GenBank/DDBJ whole genome shotgun (WGS) entry which is preliminary data.</text>
</comment>
<organism evidence="2 3">
    <name type="scientific">Coemansia thaxteri</name>
    <dbReference type="NCBI Taxonomy" id="2663907"/>
    <lineage>
        <taxon>Eukaryota</taxon>
        <taxon>Fungi</taxon>
        <taxon>Fungi incertae sedis</taxon>
        <taxon>Zoopagomycota</taxon>
        <taxon>Kickxellomycotina</taxon>
        <taxon>Kickxellomycetes</taxon>
        <taxon>Kickxellales</taxon>
        <taxon>Kickxellaceae</taxon>
        <taxon>Coemansia</taxon>
    </lineage>
</organism>
<keyword evidence="1" id="KW-0472">Membrane</keyword>
<feature type="transmembrane region" description="Helical" evidence="1">
    <location>
        <begin position="88"/>
        <end position="108"/>
    </location>
</feature>
<reference evidence="2" key="1">
    <citation type="submission" date="2022-07" db="EMBL/GenBank/DDBJ databases">
        <title>Phylogenomic reconstructions and comparative analyses of Kickxellomycotina fungi.</title>
        <authorList>
            <person name="Reynolds N.K."/>
            <person name="Stajich J.E."/>
            <person name="Barry K."/>
            <person name="Grigoriev I.V."/>
            <person name="Crous P."/>
            <person name="Smith M.E."/>
        </authorList>
    </citation>
    <scope>NUCLEOTIDE SEQUENCE</scope>
    <source>
        <strain evidence="2">IMI 214461</strain>
    </source>
</reference>
<keyword evidence="1" id="KW-1133">Transmembrane helix</keyword>
<evidence type="ECO:0000313" key="3">
    <source>
        <dbReference type="Proteomes" id="UP001150907"/>
    </source>
</evidence>
<name>A0A9W8EIX8_9FUNG</name>
<dbReference type="SUPFAM" id="SSF103481">
    <property type="entry name" value="Multidrug resistance efflux transporter EmrE"/>
    <property type="match status" value="1"/>
</dbReference>
<dbReference type="Proteomes" id="UP001150907">
    <property type="component" value="Unassembled WGS sequence"/>
</dbReference>
<dbReference type="OrthoDB" id="5854584at2759"/>
<dbReference type="InterPro" id="IPR037185">
    <property type="entry name" value="EmrE-like"/>
</dbReference>
<keyword evidence="1" id="KW-0812">Transmembrane</keyword>
<protein>
    <recommendedName>
        <fullName evidence="4">EamA domain-containing protein</fullName>
    </recommendedName>
</protein>
<dbReference type="Gene3D" id="1.10.3730.20">
    <property type="match status" value="1"/>
</dbReference>
<evidence type="ECO:0008006" key="4">
    <source>
        <dbReference type="Google" id="ProtNLM"/>
    </source>
</evidence>
<dbReference type="InterPro" id="IPR039632">
    <property type="entry name" value="TMEM42"/>
</dbReference>
<keyword evidence="3" id="KW-1185">Reference proteome</keyword>
<accession>A0A9W8EIX8</accession>
<proteinExistence type="predicted"/>
<evidence type="ECO:0000313" key="2">
    <source>
        <dbReference type="EMBL" id="KAJ2005563.1"/>
    </source>
</evidence>
<dbReference type="AlphaFoldDB" id="A0A9W8EIX8"/>